<reference evidence="25" key="2">
    <citation type="submission" date="2023-05" db="EMBL/GenBank/DDBJ databases">
        <authorList>
            <person name="Fouks B."/>
        </authorList>
    </citation>
    <scope>NUCLEOTIDE SEQUENCE</scope>
    <source>
        <strain evidence="25">Stay&amp;Tobe</strain>
        <tissue evidence="25">Testes</tissue>
    </source>
</reference>
<accession>A0AAD8A508</accession>
<evidence type="ECO:0000259" key="24">
    <source>
        <dbReference type="Pfam" id="PF21222"/>
    </source>
</evidence>
<evidence type="ECO:0000256" key="21">
    <source>
        <dbReference type="SAM" id="MobiDB-lite"/>
    </source>
</evidence>
<feature type="region of interest" description="Disordered" evidence="21">
    <location>
        <begin position="1"/>
        <end position="105"/>
    </location>
</feature>
<dbReference type="Pfam" id="PF01299">
    <property type="entry name" value="Lamp2-like_luminal"/>
    <property type="match status" value="1"/>
</dbReference>
<keyword evidence="11 20" id="KW-0472">Membrane</keyword>
<evidence type="ECO:0000256" key="1">
    <source>
        <dbReference type="ARBA" id="ARBA00004151"/>
    </source>
</evidence>
<dbReference type="GO" id="GO:0072594">
    <property type="term" value="P:establishment of protein localization to organelle"/>
    <property type="evidence" value="ECO:0007669"/>
    <property type="project" value="TreeGrafter"/>
</dbReference>
<evidence type="ECO:0000313" key="26">
    <source>
        <dbReference type="Proteomes" id="UP001233999"/>
    </source>
</evidence>
<gene>
    <name evidence="25" type="ORF">L9F63_015583</name>
</gene>
<keyword evidence="14" id="KW-0968">Cytoplasmic vesicle</keyword>
<evidence type="ECO:0000256" key="5">
    <source>
        <dbReference type="ARBA" id="ARBA00009644"/>
    </source>
</evidence>
<comment type="caution">
    <text evidence="20">Lacks conserved residue(s) required for the propagation of feature annotation.</text>
</comment>
<keyword evidence="8" id="KW-0967">Endosome</keyword>
<keyword evidence="12" id="KW-0325">Glycoprotein</keyword>
<evidence type="ECO:0000256" key="14">
    <source>
        <dbReference type="ARBA" id="ARBA00023329"/>
    </source>
</evidence>
<dbReference type="Proteomes" id="UP001233999">
    <property type="component" value="Unassembled WGS sequence"/>
</dbReference>
<evidence type="ECO:0000256" key="15">
    <source>
        <dbReference type="ARBA" id="ARBA00029428"/>
    </source>
</evidence>
<evidence type="ECO:0000256" key="18">
    <source>
        <dbReference type="ARBA" id="ARBA00074379"/>
    </source>
</evidence>
<dbReference type="PANTHER" id="PTHR11506">
    <property type="entry name" value="LYSOSOME-ASSOCIATED MEMBRANE GLYCOPROTEIN"/>
    <property type="match status" value="1"/>
</dbReference>
<keyword evidence="26" id="KW-1185">Reference proteome</keyword>
<keyword evidence="7" id="KW-0732">Signal</keyword>
<dbReference type="InterPro" id="IPR048524">
    <property type="entry name" value="Lamp2-like_TM"/>
</dbReference>
<dbReference type="Pfam" id="PF21222">
    <property type="entry name" value="Lamp2_2nd"/>
    <property type="match status" value="1"/>
</dbReference>
<evidence type="ECO:0000256" key="11">
    <source>
        <dbReference type="ARBA" id="ARBA00023136"/>
    </source>
</evidence>
<comment type="similarity">
    <text evidence="5 20">Belongs to the LAMP family.</text>
</comment>
<dbReference type="CDD" id="cd12087">
    <property type="entry name" value="TM_EGFR-like"/>
    <property type="match status" value="1"/>
</dbReference>
<feature type="compositionally biased region" description="Pro residues" evidence="21">
    <location>
        <begin position="88"/>
        <end position="98"/>
    </location>
</feature>
<dbReference type="GO" id="GO:0005886">
    <property type="term" value="C:plasma membrane"/>
    <property type="evidence" value="ECO:0007669"/>
    <property type="project" value="UniProtKB-SubCell"/>
</dbReference>
<feature type="compositionally biased region" description="Low complexity" evidence="21">
    <location>
        <begin position="16"/>
        <end position="87"/>
    </location>
</feature>
<dbReference type="PRINTS" id="PR00336">
    <property type="entry name" value="LYSASSOCTDMP"/>
</dbReference>
<feature type="non-terminal residue" evidence="25">
    <location>
        <position position="323"/>
    </location>
</feature>
<protein>
    <recommendedName>
        <fullName evidence="18">Lysosome-associated membrane glycoprotein 5</fullName>
    </recommendedName>
    <alternativeName>
        <fullName evidence="19">Lysosome-associated membrane protein 5</fullName>
    </alternativeName>
</protein>
<evidence type="ECO:0000256" key="3">
    <source>
        <dbReference type="ARBA" id="ARBA00004172"/>
    </source>
</evidence>
<evidence type="ECO:0000256" key="12">
    <source>
        <dbReference type="ARBA" id="ARBA00023180"/>
    </source>
</evidence>
<evidence type="ECO:0000256" key="4">
    <source>
        <dbReference type="ARBA" id="ARBA00004279"/>
    </source>
</evidence>
<evidence type="ECO:0000256" key="6">
    <source>
        <dbReference type="ARBA" id="ARBA00022692"/>
    </source>
</evidence>
<evidence type="ECO:0000256" key="16">
    <source>
        <dbReference type="ARBA" id="ARBA00053950"/>
    </source>
</evidence>
<feature type="domain" description="Lysosome-associated membrane glycoprotein 2-like transmembrane" evidence="24">
    <location>
        <begin position="282"/>
        <end position="313"/>
    </location>
</feature>
<organism evidence="25 26">
    <name type="scientific">Diploptera punctata</name>
    <name type="common">Pacific beetle cockroach</name>
    <dbReference type="NCBI Taxonomy" id="6984"/>
    <lineage>
        <taxon>Eukaryota</taxon>
        <taxon>Metazoa</taxon>
        <taxon>Ecdysozoa</taxon>
        <taxon>Arthropoda</taxon>
        <taxon>Hexapoda</taxon>
        <taxon>Insecta</taxon>
        <taxon>Pterygota</taxon>
        <taxon>Neoptera</taxon>
        <taxon>Polyneoptera</taxon>
        <taxon>Dictyoptera</taxon>
        <taxon>Blattodea</taxon>
        <taxon>Blaberoidea</taxon>
        <taxon>Blaberidae</taxon>
        <taxon>Diplopterinae</taxon>
        <taxon>Diploptera</taxon>
    </lineage>
</organism>
<evidence type="ECO:0000256" key="20">
    <source>
        <dbReference type="PROSITE-ProRule" id="PRU00740"/>
    </source>
</evidence>
<dbReference type="GO" id="GO:0005765">
    <property type="term" value="C:lysosomal membrane"/>
    <property type="evidence" value="ECO:0007669"/>
    <property type="project" value="TreeGrafter"/>
</dbReference>
<evidence type="ECO:0000256" key="13">
    <source>
        <dbReference type="ARBA" id="ARBA00023273"/>
    </source>
</evidence>
<dbReference type="EMBL" id="JASPKZ010003809">
    <property type="protein sequence ID" value="KAJ9592745.1"/>
    <property type="molecule type" value="Genomic_DNA"/>
</dbReference>
<dbReference type="Gene3D" id="2.40.160.110">
    <property type="match status" value="1"/>
</dbReference>
<comment type="subcellular location">
    <subcellularLocation>
        <location evidence="4">Cell projection</location>
        <location evidence="4">Dendrite</location>
    </subcellularLocation>
    <subcellularLocation>
        <location evidence="17">Cell projection</location>
        <location evidence="17">Growth cone membrane</location>
        <topology evidence="17">Single-pass type I membrane protein</topology>
    </subcellularLocation>
    <subcellularLocation>
        <location evidence="15">Cytoplasmic vesicle</location>
        <location evidence="15">Secretory vesicle</location>
        <location evidence="15">Synaptic vesicle membrane</location>
        <topology evidence="15">Single-pass type I membrane protein</topology>
    </subcellularLocation>
    <subcellularLocation>
        <location evidence="2">Early endosome membrane</location>
        <topology evidence="2">Single-pass type I membrane protein</topology>
    </subcellularLocation>
    <subcellularLocation>
        <location evidence="1">Endoplasmic reticulum-Golgi intermediate compartment membrane</location>
        <topology evidence="1">Single-pass type I membrane protein</topology>
    </subcellularLocation>
    <subcellularLocation>
        <location evidence="20">Membrane</location>
        <topology evidence="20">Single-pass type I membrane protein</topology>
    </subcellularLocation>
    <subcellularLocation>
        <location evidence="3">Recycling endosome</location>
    </subcellularLocation>
</comment>
<evidence type="ECO:0000256" key="8">
    <source>
        <dbReference type="ARBA" id="ARBA00022753"/>
    </source>
</evidence>
<evidence type="ECO:0000256" key="17">
    <source>
        <dbReference type="ARBA" id="ARBA00060492"/>
    </source>
</evidence>
<evidence type="ECO:0000256" key="19">
    <source>
        <dbReference type="ARBA" id="ARBA00076257"/>
    </source>
</evidence>
<comment type="function">
    <text evidence="16">Plays a role in short-term synaptic plasticity in a subset of GABAergic neurons in the brain.</text>
</comment>
<evidence type="ECO:0000256" key="9">
    <source>
        <dbReference type="ARBA" id="ARBA00022989"/>
    </source>
</evidence>
<keyword evidence="6 20" id="KW-0812">Transmembrane</keyword>
<evidence type="ECO:0000259" key="23">
    <source>
        <dbReference type="Pfam" id="PF01299"/>
    </source>
</evidence>
<feature type="domain" description="Lysosome-associated membrane glycoprotein 2-like luminal" evidence="23">
    <location>
        <begin position="99"/>
        <end position="260"/>
    </location>
</feature>
<feature type="compositionally biased region" description="Pro residues" evidence="21">
    <location>
        <begin position="1"/>
        <end position="15"/>
    </location>
</feature>
<dbReference type="InterPro" id="IPR048528">
    <property type="entry name" value="Lamp2-like_luminal"/>
</dbReference>
<dbReference type="PROSITE" id="PS51407">
    <property type="entry name" value="LAMP_3"/>
    <property type="match status" value="1"/>
</dbReference>
<sequence length="323" mass="34697">DVSEPPQPPPPPPTTAPSNTTTPTPTTSTTPTTTTSTTPTTPTTTTSTIKPNTTTTATTEHTTHSTTTDHPYPDPTTETTTPSHTTPAPTPSPKPPQKPEVGKWNVTDSNTTCIMVDMAIQLNISYIDKNNKNRSSIVFVPKDANATGSCGNETQVLDLEWKEDNKSFGNLSFIFSKNDTTKHFEISSITVAVIASNKTFPNITGNNSIELITKKAEFSTPVSKSYRCVKEQSFVLKTVNATNVTDSEITVSHVQLEAFNTKKDANFGTAEDCEPSSSTDIVPIAVGCALVGLVAIVLIAYLVGRRRSQARGYLSMPEEDPDS</sequence>
<keyword evidence="13" id="KW-0966">Cell projection</keyword>
<dbReference type="InterPro" id="IPR002000">
    <property type="entry name" value="Lysosome-assoc_membr_glycop"/>
</dbReference>
<dbReference type="PANTHER" id="PTHR11506:SF35">
    <property type="entry name" value="LYSOSOME-ASSOCIATED MEMBRANE GLYCOPROTEIN 5"/>
    <property type="match status" value="1"/>
</dbReference>
<evidence type="ECO:0000256" key="10">
    <source>
        <dbReference type="ARBA" id="ARBA00023018"/>
    </source>
</evidence>
<dbReference type="AlphaFoldDB" id="A0AAD8A508"/>
<proteinExistence type="inferred from homology"/>
<feature type="transmembrane region" description="Helical" evidence="22">
    <location>
        <begin position="281"/>
        <end position="303"/>
    </location>
</feature>
<reference evidence="25" key="1">
    <citation type="journal article" date="2023" name="IScience">
        <title>Live-bearing cockroach genome reveals convergent evolutionary mechanisms linked to viviparity in insects and beyond.</title>
        <authorList>
            <person name="Fouks B."/>
            <person name="Harrison M.C."/>
            <person name="Mikhailova A.A."/>
            <person name="Marchal E."/>
            <person name="English S."/>
            <person name="Carruthers M."/>
            <person name="Jennings E.C."/>
            <person name="Chiamaka E.L."/>
            <person name="Frigard R.A."/>
            <person name="Pippel M."/>
            <person name="Attardo G.M."/>
            <person name="Benoit J.B."/>
            <person name="Bornberg-Bauer E."/>
            <person name="Tobe S.S."/>
        </authorList>
    </citation>
    <scope>NUCLEOTIDE SEQUENCE</scope>
    <source>
        <strain evidence="25">Stay&amp;Tobe</strain>
    </source>
</reference>
<name>A0AAD8A508_DIPPU</name>
<evidence type="ECO:0000256" key="2">
    <source>
        <dbReference type="ARBA" id="ARBA00004158"/>
    </source>
</evidence>
<keyword evidence="9 22" id="KW-1133">Transmembrane helix</keyword>
<dbReference type="GO" id="GO:0031902">
    <property type="term" value="C:late endosome membrane"/>
    <property type="evidence" value="ECO:0007669"/>
    <property type="project" value="TreeGrafter"/>
</dbReference>
<evidence type="ECO:0000313" key="25">
    <source>
        <dbReference type="EMBL" id="KAJ9592745.1"/>
    </source>
</evidence>
<keyword evidence="10" id="KW-0770">Synapse</keyword>
<comment type="caution">
    <text evidence="25">The sequence shown here is derived from an EMBL/GenBank/DDBJ whole genome shotgun (WGS) entry which is preliminary data.</text>
</comment>
<evidence type="ECO:0000256" key="7">
    <source>
        <dbReference type="ARBA" id="ARBA00022729"/>
    </source>
</evidence>
<evidence type="ECO:0000256" key="22">
    <source>
        <dbReference type="SAM" id="Phobius"/>
    </source>
</evidence>